<dbReference type="RefSeq" id="WP_306106008.1">
    <property type="nucleotide sequence ID" value="NZ_CP120988.1"/>
</dbReference>
<dbReference type="SUPFAM" id="SSF55298">
    <property type="entry name" value="YjgF-like"/>
    <property type="match status" value="2"/>
</dbReference>
<name>A0ABY9IIS1_9ACTN</name>
<sequence>MTAATPPAARPADVTVLGRGAGPAAQARAAYGALSARLTDPHNAMLTEFVTVAALDAHQELAAVRAAHFPDAAGSARTVVVESLPDPDALLAVRAGSRTTAGDGTVRLPTVLPVDDHGDVAHPDDFPAQYAYCLRKAGRLLKSAGLSLDHAVTTFDYTTPATRRAYPSCSGPRRELLGGAGVFPGAGGILMSRLHAPGVLVALDVTASRHPLSSVNPGWGRYDTLTYSPGVLAGRTLHMSGFAALDMETQQALHQGDVVAQTETVLRAVLEVVAAAGGGPEHLVSVEEYLCPPAVADRAAVTAARTRILGAASRPAVTSVGCATLLRREFLTELFPTAVLPAPAEEGTR</sequence>
<dbReference type="InterPro" id="IPR006175">
    <property type="entry name" value="YjgF/YER057c/UK114"/>
</dbReference>
<evidence type="ECO:0000313" key="2">
    <source>
        <dbReference type="EMBL" id="WLQ55162.1"/>
    </source>
</evidence>
<evidence type="ECO:0000313" key="3">
    <source>
        <dbReference type="Proteomes" id="UP001235744"/>
    </source>
</evidence>
<dbReference type="Proteomes" id="UP001235744">
    <property type="component" value="Chromosome"/>
</dbReference>
<keyword evidence="2" id="KW-0378">Hydrolase</keyword>
<dbReference type="PANTHER" id="PTHR11803:SF58">
    <property type="entry name" value="PROTEIN HMF1-RELATED"/>
    <property type="match status" value="1"/>
</dbReference>
<evidence type="ECO:0000256" key="1">
    <source>
        <dbReference type="ARBA" id="ARBA00010552"/>
    </source>
</evidence>
<dbReference type="InterPro" id="IPR035959">
    <property type="entry name" value="RutC-like_sf"/>
</dbReference>
<protein>
    <submittedName>
        <fullName evidence="2">RidA family protein</fullName>
        <ecNumber evidence="2">3.5.-.-</ecNumber>
    </submittedName>
</protein>
<dbReference type="GO" id="GO:0016787">
    <property type="term" value="F:hydrolase activity"/>
    <property type="evidence" value="ECO:0007669"/>
    <property type="project" value="UniProtKB-KW"/>
</dbReference>
<dbReference type="EMBL" id="CP120988">
    <property type="protein sequence ID" value="WLQ55162.1"/>
    <property type="molecule type" value="Genomic_DNA"/>
</dbReference>
<organism evidence="2 3">
    <name type="scientific">Streptomyces poriferorum</name>
    <dbReference type="NCBI Taxonomy" id="2798799"/>
    <lineage>
        <taxon>Bacteria</taxon>
        <taxon>Bacillati</taxon>
        <taxon>Actinomycetota</taxon>
        <taxon>Actinomycetes</taxon>
        <taxon>Kitasatosporales</taxon>
        <taxon>Streptomycetaceae</taxon>
        <taxon>Streptomyces</taxon>
    </lineage>
</organism>
<accession>A0ABY9IIS1</accession>
<dbReference type="Pfam" id="PF01042">
    <property type="entry name" value="Ribonuc_L-PSP"/>
    <property type="match status" value="1"/>
</dbReference>
<comment type="similarity">
    <text evidence="1">Belongs to the RutC family.</text>
</comment>
<gene>
    <name evidence="2" type="ORF">P8A19_06775</name>
</gene>
<dbReference type="PANTHER" id="PTHR11803">
    <property type="entry name" value="2-IMINOBUTANOATE/2-IMINOPROPANOATE DEAMINASE RIDA"/>
    <property type="match status" value="1"/>
</dbReference>
<dbReference type="Gene3D" id="3.30.1330.40">
    <property type="entry name" value="RutC-like"/>
    <property type="match status" value="2"/>
</dbReference>
<proteinExistence type="inferred from homology"/>
<reference evidence="2 3" key="1">
    <citation type="submission" date="2023-03" db="EMBL/GenBank/DDBJ databases">
        <title>Isolation and description of six Streptomyces strains from soil environments, able to metabolize different microbial glucans.</title>
        <authorList>
            <person name="Widen T."/>
            <person name="Larsbrink J."/>
        </authorList>
    </citation>
    <scope>NUCLEOTIDE SEQUENCE [LARGE SCALE GENOMIC DNA]</scope>
    <source>
        <strain evidence="2 3">Alt2</strain>
    </source>
</reference>
<dbReference type="CDD" id="cd00448">
    <property type="entry name" value="YjgF_YER057c_UK114_family"/>
    <property type="match status" value="1"/>
</dbReference>
<dbReference type="EC" id="3.5.-.-" evidence="2"/>
<keyword evidence="3" id="KW-1185">Reference proteome</keyword>